<dbReference type="Gene3D" id="2.60.40.10">
    <property type="entry name" value="Immunoglobulins"/>
    <property type="match status" value="4"/>
</dbReference>
<dbReference type="PANTHER" id="PTHR22625:SF44">
    <property type="entry name" value="PLEXIN-B"/>
    <property type="match status" value="1"/>
</dbReference>
<name>A0ABY7G1R0_MYAAR</name>
<dbReference type="SUPFAM" id="SSF81296">
    <property type="entry name" value="E set domains"/>
    <property type="match status" value="3"/>
</dbReference>
<gene>
    <name evidence="15" type="ORF">MAR_012858</name>
</gene>
<keyword evidence="5 13" id="KW-0732">Signal</keyword>
<comment type="caution">
    <text evidence="11">Lacks conserved residue(s) required for the propagation of feature annotation.</text>
</comment>
<dbReference type="EMBL" id="CP111025">
    <property type="protein sequence ID" value="WAR27154.1"/>
    <property type="molecule type" value="Genomic_DNA"/>
</dbReference>
<organism evidence="15 16">
    <name type="scientific">Mya arenaria</name>
    <name type="common">Soft-shell clam</name>
    <dbReference type="NCBI Taxonomy" id="6604"/>
    <lineage>
        <taxon>Eukaryota</taxon>
        <taxon>Metazoa</taxon>
        <taxon>Spiralia</taxon>
        <taxon>Lophotrochozoa</taxon>
        <taxon>Mollusca</taxon>
        <taxon>Bivalvia</taxon>
        <taxon>Autobranchia</taxon>
        <taxon>Heteroconchia</taxon>
        <taxon>Euheterodonta</taxon>
        <taxon>Imparidentia</taxon>
        <taxon>Neoheterodontei</taxon>
        <taxon>Myida</taxon>
        <taxon>Myoidea</taxon>
        <taxon>Myidae</taxon>
        <taxon>Mya</taxon>
    </lineage>
</organism>
<dbReference type="Pfam" id="PF08337">
    <property type="entry name" value="Plexin_cytopl"/>
    <property type="match status" value="1"/>
</dbReference>
<evidence type="ECO:0000256" key="7">
    <source>
        <dbReference type="ARBA" id="ARBA00022989"/>
    </source>
</evidence>
<proteinExistence type="inferred from homology"/>
<keyword evidence="9" id="KW-1015">Disulfide bond</keyword>
<dbReference type="InterPro" id="IPR016201">
    <property type="entry name" value="PSI"/>
</dbReference>
<dbReference type="InterPro" id="IPR013783">
    <property type="entry name" value="Ig-like_fold"/>
</dbReference>
<dbReference type="InterPro" id="IPR002909">
    <property type="entry name" value="IPT_dom"/>
</dbReference>
<evidence type="ECO:0000259" key="14">
    <source>
        <dbReference type="PROSITE" id="PS51004"/>
    </source>
</evidence>
<dbReference type="SUPFAM" id="SSF101912">
    <property type="entry name" value="Sema domain"/>
    <property type="match status" value="1"/>
</dbReference>
<accession>A0ABY7G1R0</accession>
<keyword evidence="3" id="KW-1003">Cell membrane</keyword>
<keyword evidence="8 12" id="KW-0472">Membrane</keyword>
<feature type="chain" id="PRO_5045229347" evidence="13">
    <location>
        <begin position="20"/>
        <end position="1440"/>
    </location>
</feature>
<keyword evidence="10" id="KW-0325">Glycoprotein</keyword>
<evidence type="ECO:0000256" key="1">
    <source>
        <dbReference type="ARBA" id="ARBA00004162"/>
    </source>
</evidence>
<evidence type="ECO:0000256" key="2">
    <source>
        <dbReference type="ARBA" id="ARBA00010297"/>
    </source>
</evidence>
<evidence type="ECO:0000256" key="3">
    <source>
        <dbReference type="ARBA" id="ARBA00022475"/>
    </source>
</evidence>
<keyword evidence="6" id="KW-0677">Repeat</keyword>
<dbReference type="InterPro" id="IPR009030">
    <property type="entry name" value="Growth_fac_rcpt_cys_sf"/>
</dbReference>
<evidence type="ECO:0000256" key="13">
    <source>
        <dbReference type="SAM" id="SignalP"/>
    </source>
</evidence>
<evidence type="ECO:0000256" key="8">
    <source>
        <dbReference type="ARBA" id="ARBA00023136"/>
    </source>
</evidence>
<dbReference type="InterPro" id="IPR001627">
    <property type="entry name" value="Semap_dom"/>
</dbReference>
<evidence type="ECO:0000313" key="16">
    <source>
        <dbReference type="Proteomes" id="UP001164746"/>
    </source>
</evidence>
<comment type="subcellular location">
    <subcellularLocation>
        <location evidence="1">Cell membrane</location>
        <topology evidence="1">Single-pass membrane protein</topology>
    </subcellularLocation>
</comment>
<dbReference type="PANTHER" id="PTHR22625">
    <property type="entry name" value="PLEXIN"/>
    <property type="match status" value="1"/>
</dbReference>
<dbReference type="InterPro" id="IPR013548">
    <property type="entry name" value="Plexin_cytoplasmic_RasGAP_dom"/>
</dbReference>
<evidence type="ECO:0000256" key="5">
    <source>
        <dbReference type="ARBA" id="ARBA00022729"/>
    </source>
</evidence>
<evidence type="ECO:0000256" key="11">
    <source>
        <dbReference type="PROSITE-ProRule" id="PRU00352"/>
    </source>
</evidence>
<sequence>MSILIWLLAIIVSERGLQGTHVHIASNTILMEDMYKKLKLNHMFMAENGTSLYVTGKNYIYHLDTRKDLHNQTEINKVKTGPNVEANGEYEIDDVTNIVIPNGTDYLITCGSSYSFCHKRFLKNISDWTEGFKPAINSSAAVAFVADFDSKEYLFVGCPHGSNQTNTVCEKFGISWFANFGGAKEGPLFKTADNLLLITEKYIKGFSIDHHRLYFSIQRNKTDNSAVSRVANVCQTKSKIATKNYVYVDMELKCGDFNYMQTVAKTCFEGECIFVATFTQGEHSAVCAYLFSDIKSRLAVNVKRCYDKTLQLPSQIYDYFNYPNNRPCTRNTMNQTGMNSTDENLLCDEYDIYKDVIGDKALQMDASVRLKHTVVTAITLVSVRGRVLALLGTADGEIIKALVYPREEAEVLSWRALVDSRHAVLPDMFVYGYTLFAFSENMVKKIELANCSDFSTCDKCIASKDVFCGWCMLDNRCTTTPQCSNSDWIFAVGSAGICPHINQTSPKVIRTDESSELTLTLSHNLSTGLELRCQFESLVDNKTILMNSSVPGVERGDEVTVKCRSPDWTELEHHIEGTASVSVLLFTNVSPVAVMRGELTVFECETFTRCLKCSFSQWTCKWCPLDGRCVKKNNSCNETESSEEIDEENGCPHVTNYTVSDPNVLDGSGDAHLAIEESYNVTVKGENFIEPHDAANYQCSVKNSDLPDGEKLFPATRMNKFEIMCHIHKGGIQRNLDSLTSLHVDLQSRQLDGRSFKVVFYQCGSRISPSNNCGQCESFKYYQPYLKCKWCNGLCIYGGKPCTTAETMCPDPVITKVYPLSAHINAVTPITVEGFNLGSLQKQNAVSVGNISCVTSHTAADMVNISTRITCELGPSHRVTMENVTVNIAGHNPVVYEKYSFNIPRITSIFPRYGPLSGGTNVTIYGEYLDTGWERKIKIGEHLVIVPMSMKPTMAECRTVKFNSTTKTNASVSMVFDNQIVEGVNFTYVTDPVVWNIQPRNSFESGGRVLTVTGLNLLSVQTPWLSAHNSDGITTVKIGENLDVAATAEDVQVLIDCEKCNVTTLENNRVYCTPPTTGVVGGVVLLGLVSLAVACLTIRMKLRDRIMQERKGYEYKLDKMEGRYRNQCREEFAALQTAMVDLTSELEGGNVLFRDFDDYACKTLLSAEKSLGLMSPPPIITSSIEKEMEQFKSLLKSRQFLLTFVRALEKQNSFTIHDRSDVASYLMVINHDNMEFITSILTDLLDALIDKNVAANTPKLLLRRSESIAEKLLTHWLSICLYHYLKEHTGSVLFILYQAIKIQVEKGPVDYITSCAKYTLSEDKLFTETHQPKSLTLEVDHFQYIENQQKTIDVVVLDCDTITQAKGKMLEILYKNAGYSQRPSVHATRLEFEESGGTRRTLLDEDASSVKDGLWKKINTLQHYNVPDGAKMYLGLTEKI</sequence>
<dbReference type="InterPro" id="IPR002165">
    <property type="entry name" value="Plexin_repeat"/>
</dbReference>
<dbReference type="InterPro" id="IPR036352">
    <property type="entry name" value="Semap_dom_sf"/>
</dbReference>
<dbReference type="SMART" id="SM00630">
    <property type="entry name" value="Sema"/>
    <property type="match status" value="1"/>
</dbReference>
<reference evidence="15" key="1">
    <citation type="submission" date="2022-11" db="EMBL/GenBank/DDBJ databases">
        <title>Centuries of genome instability and evolution in soft-shell clam transmissible cancer (bioRxiv).</title>
        <authorList>
            <person name="Hart S.F.M."/>
            <person name="Yonemitsu M.A."/>
            <person name="Giersch R.M."/>
            <person name="Beal B.F."/>
            <person name="Arriagada G."/>
            <person name="Davis B.W."/>
            <person name="Ostrander E.A."/>
            <person name="Goff S.P."/>
            <person name="Metzger M.J."/>
        </authorList>
    </citation>
    <scope>NUCLEOTIDE SEQUENCE</scope>
    <source>
        <strain evidence="15">MELC-2E11</strain>
        <tissue evidence="15">Siphon/mantle</tissue>
    </source>
</reference>
<keyword evidence="16" id="KW-1185">Reference proteome</keyword>
<dbReference type="Pfam" id="PF01833">
    <property type="entry name" value="TIG"/>
    <property type="match status" value="3"/>
</dbReference>
<evidence type="ECO:0000256" key="10">
    <source>
        <dbReference type="ARBA" id="ARBA00023180"/>
    </source>
</evidence>
<dbReference type="InterPro" id="IPR031148">
    <property type="entry name" value="Plexin"/>
</dbReference>
<comment type="similarity">
    <text evidence="2">Belongs to the plexin family.</text>
</comment>
<dbReference type="Proteomes" id="UP001164746">
    <property type="component" value="Chromosome 14"/>
</dbReference>
<dbReference type="SUPFAM" id="SSF57184">
    <property type="entry name" value="Growth factor receptor domain"/>
    <property type="match status" value="1"/>
</dbReference>
<feature type="signal peptide" evidence="13">
    <location>
        <begin position="1"/>
        <end position="19"/>
    </location>
</feature>
<protein>
    <submittedName>
        <fullName evidence="15">PLXB1-like protein</fullName>
    </submittedName>
</protein>
<dbReference type="SMART" id="SM00423">
    <property type="entry name" value="PSI"/>
    <property type="match status" value="2"/>
</dbReference>
<dbReference type="Gene3D" id="1.10.506.10">
    <property type="entry name" value="GTPase Activation - p120gap, domain 1"/>
    <property type="match status" value="1"/>
</dbReference>
<keyword evidence="4 12" id="KW-0812">Transmembrane</keyword>
<dbReference type="Pfam" id="PF01437">
    <property type="entry name" value="PSI"/>
    <property type="match status" value="1"/>
</dbReference>
<evidence type="ECO:0000313" key="15">
    <source>
        <dbReference type="EMBL" id="WAR27154.1"/>
    </source>
</evidence>
<dbReference type="CDD" id="cd00603">
    <property type="entry name" value="IPT_PCSR"/>
    <property type="match status" value="1"/>
</dbReference>
<dbReference type="InterPro" id="IPR008936">
    <property type="entry name" value="Rho_GTPase_activation_prot"/>
</dbReference>
<feature type="transmembrane region" description="Helical" evidence="12">
    <location>
        <begin position="1078"/>
        <end position="1098"/>
    </location>
</feature>
<evidence type="ECO:0000256" key="9">
    <source>
        <dbReference type="ARBA" id="ARBA00023157"/>
    </source>
</evidence>
<dbReference type="InterPro" id="IPR015943">
    <property type="entry name" value="WD40/YVTN_repeat-like_dom_sf"/>
</dbReference>
<dbReference type="Gene3D" id="2.130.10.10">
    <property type="entry name" value="YVTN repeat-like/Quinoprotein amine dehydrogenase"/>
    <property type="match status" value="1"/>
</dbReference>
<dbReference type="SUPFAM" id="SSF103575">
    <property type="entry name" value="Plexin repeat"/>
    <property type="match status" value="1"/>
</dbReference>
<dbReference type="InterPro" id="IPR014756">
    <property type="entry name" value="Ig_E-set"/>
</dbReference>
<dbReference type="Pfam" id="PF01403">
    <property type="entry name" value="Sema"/>
    <property type="match status" value="1"/>
</dbReference>
<feature type="domain" description="Sema" evidence="14">
    <location>
        <begin position="7"/>
        <end position="448"/>
    </location>
</feature>
<evidence type="ECO:0000256" key="6">
    <source>
        <dbReference type="ARBA" id="ARBA00022737"/>
    </source>
</evidence>
<dbReference type="SMART" id="SM00429">
    <property type="entry name" value="IPT"/>
    <property type="match status" value="2"/>
</dbReference>
<evidence type="ECO:0000256" key="12">
    <source>
        <dbReference type="SAM" id="Phobius"/>
    </source>
</evidence>
<dbReference type="SUPFAM" id="SSF48350">
    <property type="entry name" value="GTPase activation domain, GAP"/>
    <property type="match status" value="1"/>
</dbReference>
<dbReference type="PROSITE" id="PS51004">
    <property type="entry name" value="SEMA"/>
    <property type="match status" value="1"/>
</dbReference>
<keyword evidence="7 12" id="KW-1133">Transmembrane helix</keyword>
<evidence type="ECO:0000256" key="4">
    <source>
        <dbReference type="ARBA" id="ARBA00022692"/>
    </source>
</evidence>